<dbReference type="PANTHER" id="PTHR21666:SF270">
    <property type="entry name" value="MUREIN HYDROLASE ACTIVATOR ENVC"/>
    <property type="match status" value="1"/>
</dbReference>
<evidence type="ECO:0000313" key="2">
    <source>
        <dbReference type="EMBL" id="MBP2317655.1"/>
    </source>
</evidence>
<comment type="caution">
    <text evidence="2">The sequence shown here is derived from an EMBL/GenBank/DDBJ whole genome shotgun (WGS) entry which is preliminary data.</text>
</comment>
<protein>
    <recommendedName>
        <fullName evidence="1">M23ase beta-sheet core domain-containing protein</fullName>
    </recommendedName>
</protein>
<evidence type="ECO:0000313" key="3">
    <source>
        <dbReference type="Proteomes" id="UP001519331"/>
    </source>
</evidence>
<organism evidence="2 3">
    <name type="scientific">Nesterenkonia lacusekhoensis</name>
    <dbReference type="NCBI Taxonomy" id="150832"/>
    <lineage>
        <taxon>Bacteria</taxon>
        <taxon>Bacillati</taxon>
        <taxon>Actinomycetota</taxon>
        <taxon>Actinomycetes</taxon>
        <taxon>Micrococcales</taxon>
        <taxon>Micrococcaceae</taxon>
        <taxon>Nesterenkonia</taxon>
    </lineage>
</organism>
<sequence length="205" mass="22384">MDACFDIAYPFTGIWRVQNSPADRVPSHGTAAFASAHAIDFVPISPLGRSAPIRLISLLRPELPDRFIGFGRPIRAPIDGRVIAASDTAIDHHAHRGFPSISYALTQRGRASRGWRALVGNHVFIESRGVVVVLCHLQQSSVRVRPGERVRTGEHIARCGNSGNSTEPHLHIQAIDRADVDRAQAVPLTFHGQIPHNGEVIDVPE</sequence>
<dbReference type="Pfam" id="PF01551">
    <property type="entry name" value="Peptidase_M23"/>
    <property type="match status" value="1"/>
</dbReference>
<reference evidence="2 3" key="1">
    <citation type="submission" date="2021-03" db="EMBL/GenBank/DDBJ databases">
        <title>Sequencing the genomes of 1000 actinobacteria strains.</title>
        <authorList>
            <person name="Klenk H.-P."/>
        </authorList>
    </citation>
    <scope>NUCLEOTIDE SEQUENCE [LARGE SCALE GENOMIC DNA]</scope>
    <source>
        <strain evidence="2 3">DSM 12544</strain>
    </source>
</reference>
<dbReference type="SUPFAM" id="SSF51261">
    <property type="entry name" value="Duplicated hybrid motif"/>
    <property type="match status" value="1"/>
</dbReference>
<dbReference type="Gene3D" id="2.70.70.10">
    <property type="entry name" value="Glucose Permease (Domain IIA)"/>
    <property type="match status" value="1"/>
</dbReference>
<feature type="domain" description="M23ase beta-sheet core" evidence="1">
    <location>
        <begin position="71"/>
        <end position="174"/>
    </location>
</feature>
<accession>A0ABS4SZM2</accession>
<proteinExistence type="predicted"/>
<name>A0ABS4SZM2_9MICC</name>
<gene>
    <name evidence="2" type="ORF">JOF45_000674</name>
</gene>
<dbReference type="CDD" id="cd12797">
    <property type="entry name" value="M23_peptidase"/>
    <property type="match status" value="1"/>
</dbReference>
<dbReference type="InterPro" id="IPR016047">
    <property type="entry name" value="M23ase_b-sheet_dom"/>
</dbReference>
<evidence type="ECO:0000259" key="1">
    <source>
        <dbReference type="Pfam" id="PF01551"/>
    </source>
</evidence>
<dbReference type="EMBL" id="JAGINX010000001">
    <property type="protein sequence ID" value="MBP2317655.1"/>
    <property type="molecule type" value="Genomic_DNA"/>
</dbReference>
<dbReference type="PANTHER" id="PTHR21666">
    <property type="entry name" value="PEPTIDASE-RELATED"/>
    <property type="match status" value="1"/>
</dbReference>
<dbReference type="Proteomes" id="UP001519331">
    <property type="component" value="Unassembled WGS sequence"/>
</dbReference>
<keyword evidence="3" id="KW-1185">Reference proteome</keyword>
<dbReference type="InterPro" id="IPR050570">
    <property type="entry name" value="Cell_wall_metabolism_enzyme"/>
</dbReference>
<dbReference type="InterPro" id="IPR011055">
    <property type="entry name" value="Dup_hybrid_motif"/>
</dbReference>